<feature type="transmembrane region" description="Helical" evidence="2">
    <location>
        <begin position="12"/>
        <end position="37"/>
    </location>
</feature>
<evidence type="ECO:0008006" key="5">
    <source>
        <dbReference type="Google" id="ProtNLM"/>
    </source>
</evidence>
<evidence type="ECO:0000256" key="2">
    <source>
        <dbReference type="SAM" id="Phobius"/>
    </source>
</evidence>
<feature type="region of interest" description="Disordered" evidence="1">
    <location>
        <begin position="357"/>
        <end position="408"/>
    </location>
</feature>
<evidence type="ECO:0000313" key="4">
    <source>
        <dbReference type="Proteomes" id="UP000434101"/>
    </source>
</evidence>
<dbReference type="RefSeq" id="WP_328821189.1">
    <property type="nucleotide sequence ID" value="NZ_WUYX01000008.1"/>
</dbReference>
<evidence type="ECO:0000313" key="3">
    <source>
        <dbReference type="EMBL" id="MXV60835.1"/>
    </source>
</evidence>
<proteinExistence type="predicted"/>
<dbReference type="EMBL" id="WUYX01000008">
    <property type="protein sequence ID" value="MXV60835.1"/>
    <property type="molecule type" value="Genomic_DNA"/>
</dbReference>
<name>A0A6B0VIF1_9EURY</name>
<evidence type="ECO:0000256" key="1">
    <source>
        <dbReference type="SAM" id="MobiDB-lite"/>
    </source>
</evidence>
<comment type="caution">
    <text evidence="3">The sequence shown here is derived from an EMBL/GenBank/DDBJ whole genome shotgun (WGS) entry which is preliminary data.</text>
</comment>
<protein>
    <recommendedName>
        <fullName evidence="5">DUF5305 domain-containing protein</fullName>
    </recommendedName>
</protein>
<sequence>MISDRTAVRLRAALDEWFVVVVVALLALTLVGGWAVYGSMAATETDADRESVETWSTAGGFDHGVIVQAENEVFPVGTELTDRPTYFTEISPELEATFRYWYDAPDGDGDVDLEVVAEREIRSVDDDGVEYWAVNETLAESGESGLAPGEEHATDVSLDVPTTMNETDEIEDSLGGSAGETETVVAVTVTMSGTVDGEPVDRVETYELEVVADGSTYAVDGPSPNEAVTMDTAAAEDDEEVTTADSSGFLETYGAALLALASVCALGVLAIARTNGTLAPSAAELERVRTQYEREEFDDWISSGSLPDEIRGRSRIDVSTLEDLVDVAIDCDRRVLEDERAGEYYVVDGESLYVYEPDGVKAANEPPGDETTGSTDLDSVRTDEETVLGDDSSAGEFEHGDGSSSLES</sequence>
<keyword evidence="2" id="KW-0472">Membrane</keyword>
<dbReference type="Pfam" id="PF17231">
    <property type="entry name" value="DUF5305"/>
    <property type="match status" value="1"/>
</dbReference>
<keyword evidence="2" id="KW-1133">Transmembrane helix</keyword>
<dbReference type="Proteomes" id="UP000434101">
    <property type="component" value="Unassembled WGS sequence"/>
</dbReference>
<gene>
    <name evidence="3" type="ORF">GS429_01860</name>
</gene>
<accession>A0A6B0VIF1</accession>
<keyword evidence="4" id="KW-1185">Reference proteome</keyword>
<reference evidence="3 4" key="1">
    <citation type="submission" date="2020-01" db="EMBL/GenBank/DDBJ databases">
        <title>Natronorubrum sp. JWXQ-INN 674 isolated from Inner Mongolia Autonomous Region of China.</title>
        <authorList>
            <person name="Xue Q."/>
        </authorList>
    </citation>
    <scope>NUCLEOTIDE SEQUENCE [LARGE SCALE GENOMIC DNA]</scope>
    <source>
        <strain evidence="3 4">JWXQ-INN-674</strain>
    </source>
</reference>
<dbReference type="AlphaFoldDB" id="A0A6B0VIF1"/>
<organism evidence="3 4">
    <name type="scientific">Natronorubrum halalkaliphilum</name>
    <dbReference type="NCBI Taxonomy" id="2691917"/>
    <lineage>
        <taxon>Archaea</taxon>
        <taxon>Methanobacteriati</taxon>
        <taxon>Methanobacteriota</taxon>
        <taxon>Stenosarchaea group</taxon>
        <taxon>Halobacteria</taxon>
        <taxon>Halobacteriales</taxon>
        <taxon>Natrialbaceae</taxon>
        <taxon>Natronorubrum</taxon>
    </lineage>
</organism>
<dbReference type="InterPro" id="IPR035185">
    <property type="entry name" value="DUF5305"/>
</dbReference>
<keyword evidence="2" id="KW-0812">Transmembrane</keyword>